<sequence>MAVETGNLYICQLLIFMGASLDARNSLKRTPLHIAVLNENLNICQLLISKGAPLDAIDFEKQTPLHIAVETGNLDICQLLISKSASLDARNFLKHTPLHIAVQYENLDICQLLISKGATIDAIDCSEKTPLLRAVMTENLDICQLLISKGATIDSIDFINETPLHYAAFYGKIKACQLLISNGAAIDASDSSNSTPLHLAAQNGHLDVCRLLVSKGADLNSLNSNNETPLRLVFSSNRSKIREYLLENNAVFHPYTLKSICRDIINENALQMCDNILDIPEILKNYLTYWDELMSLKTRKRCFLDSCNYINRKYEELARRTSALNTIFKKPKIVETSPLPQLVDILNEDEDFLYSKYTAMCLEPLTSQQRALAKFKIQEILYRVENGSELCGCVDISNKDEDFLYSESIAMCLKRLMRKQSAFAKFKIQEILYRVETGLEL</sequence>
<dbReference type="InterPro" id="IPR036036">
    <property type="entry name" value="SOCS_box-like_dom_sf"/>
</dbReference>
<dbReference type="InterPro" id="IPR036770">
    <property type="entry name" value="Ankyrin_rpt-contain_sf"/>
</dbReference>
<feature type="repeat" description="ANK" evidence="1">
    <location>
        <begin position="93"/>
        <end position="125"/>
    </location>
</feature>
<accession>A0AA88I7X1</accession>
<gene>
    <name evidence="2" type="ORF">QYM36_007212</name>
</gene>
<dbReference type="AlphaFoldDB" id="A0AA88I7X1"/>
<feature type="repeat" description="ANK" evidence="1">
    <location>
        <begin position="159"/>
        <end position="191"/>
    </location>
</feature>
<dbReference type="SMART" id="SM00248">
    <property type="entry name" value="ANK"/>
    <property type="match status" value="7"/>
</dbReference>
<feature type="repeat" description="ANK" evidence="1">
    <location>
        <begin position="126"/>
        <end position="158"/>
    </location>
</feature>
<dbReference type="SUPFAM" id="SSF158235">
    <property type="entry name" value="SOCS box-like"/>
    <property type="match status" value="1"/>
</dbReference>
<name>A0AA88I7X1_ARTSF</name>
<dbReference type="PROSITE" id="PS50297">
    <property type="entry name" value="ANK_REP_REGION"/>
    <property type="match status" value="6"/>
</dbReference>
<feature type="repeat" description="ANK" evidence="1">
    <location>
        <begin position="192"/>
        <end position="224"/>
    </location>
</feature>
<dbReference type="PANTHER" id="PTHR24121:SF21">
    <property type="entry name" value="ANKYRIN REPEAT FAMILY PROTEIN"/>
    <property type="match status" value="1"/>
</dbReference>
<feature type="repeat" description="ANK" evidence="1">
    <location>
        <begin position="27"/>
        <end position="59"/>
    </location>
</feature>
<dbReference type="Pfam" id="PF12796">
    <property type="entry name" value="Ank_2"/>
    <property type="match status" value="3"/>
</dbReference>
<dbReference type="InterPro" id="IPR002110">
    <property type="entry name" value="Ankyrin_rpt"/>
</dbReference>
<comment type="caution">
    <text evidence="2">The sequence shown here is derived from an EMBL/GenBank/DDBJ whole genome shotgun (WGS) entry which is preliminary data.</text>
</comment>
<dbReference type="Proteomes" id="UP001187531">
    <property type="component" value="Unassembled WGS sequence"/>
</dbReference>
<evidence type="ECO:0000256" key="1">
    <source>
        <dbReference type="PROSITE-ProRule" id="PRU00023"/>
    </source>
</evidence>
<evidence type="ECO:0000313" key="2">
    <source>
        <dbReference type="EMBL" id="KAK2716992.1"/>
    </source>
</evidence>
<organism evidence="2 3">
    <name type="scientific">Artemia franciscana</name>
    <name type="common">Brine shrimp</name>
    <name type="synonym">Artemia sanfranciscana</name>
    <dbReference type="NCBI Taxonomy" id="6661"/>
    <lineage>
        <taxon>Eukaryota</taxon>
        <taxon>Metazoa</taxon>
        <taxon>Ecdysozoa</taxon>
        <taxon>Arthropoda</taxon>
        <taxon>Crustacea</taxon>
        <taxon>Branchiopoda</taxon>
        <taxon>Anostraca</taxon>
        <taxon>Artemiidae</taxon>
        <taxon>Artemia</taxon>
    </lineage>
</organism>
<protein>
    <submittedName>
        <fullName evidence="2">Uncharacterized protein</fullName>
    </submittedName>
</protein>
<feature type="repeat" description="ANK" evidence="1">
    <location>
        <begin position="60"/>
        <end position="92"/>
    </location>
</feature>
<reference evidence="2" key="1">
    <citation type="submission" date="2023-07" db="EMBL/GenBank/DDBJ databases">
        <title>Chromosome-level genome assembly of Artemia franciscana.</title>
        <authorList>
            <person name="Jo E."/>
        </authorList>
    </citation>
    <scope>NUCLEOTIDE SEQUENCE</scope>
    <source>
        <tissue evidence="2">Whole body</tissue>
    </source>
</reference>
<keyword evidence="1" id="KW-0040">ANK repeat</keyword>
<dbReference type="Gene3D" id="1.25.40.20">
    <property type="entry name" value="Ankyrin repeat-containing domain"/>
    <property type="match status" value="2"/>
</dbReference>
<dbReference type="PROSITE" id="PS50088">
    <property type="entry name" value="ANK_REPEAT"/>
    <property type="match status" value="6"/>
</dbReference>
<dbReference type="SUPFAM" id="SSF48403">
    <property type="entry name" value="Ankyrin repeat"/>
    <property type="match status" value="1"/>
</dbReference>
<dbReference type="EMBL" id="JAVRJZ010000011">
    <property type="protein sequence ID" value="KAK2716992.1"/>
    <property type="molecule type" value="Genomic_DNA"/>
</dbReference>
<proteinExistence type="predicted"/>
<keyword evidence="3" id="KW-1185">Reference proteome</keyword>
<dbReference type="PRINTS" id="PR01415">
    <property type="entry name" value="ANKYRIN"/>
</dbReference>
<dbReference type="GO" id="GO:0035556">
    <property type="term" value="P:intracellular signal transduction"/>
    <property type="evidence" value="ECO:0007669"/>
    <property type="project" value="InterPro"/>
</dbReference>
<dbReference type="PANTHER" id="PTHR24121">
    <property type="entry name" value="NO MECHANORECEPTOR POTENTIAL C, ISOFORM D-RELATED"/>
    <property type="match status" value="1"/>
</dbReference>
<evidence type="ECO:0000313" key="3">
    <source>
        <dbReference type="Proteomes" id="UP001187531"/>
    </source>
</evidence>